<evidence type="ECO:0000256" key="1">
    <source>
        <dbReference type="SAM" id="MobiDB-lite"/>
    </source>
</evidence>
<reference evidence="2 3" key="1">
    <citation type="journal article" date="2017" name="Curr. Biol.">
        <title>The Evolution of Venom by Co-option of Single-Copy Genes.</title>
        <authorList>
            <person name="Martinson E.O."/>
            <person name="Mrinalini"/>
            <person name="Kelkar Y.D."/>
            <person name="Chang C.H."/>
            <person name="Werren J.H."/>
        </authorList>
    </citation>
    <scope>NUCLEOTIDE SEQUENCE [LARGE SCALE GENOMIC DNA]</scope>
    <source>
        <strain evidence="2 3">Alberta</strain>
        <tissue evidence="2">Whole body</tissue>
    </source>
</reference>
<name>A0A232FK50_9HYME</name>
<dbReference type="EMBL" id="NNAY01000102">
    <property type="protein sequence ID" value="OXU30963.1"/>
    <property type="molecule type" value="Genomic_DNA"/>
</dbReference>
<protein>
    <submittedName>
        <fullName evidence="2">Uncharacterized protein</fullName>
    </submittedName>
</protein>
<comment type="caution">
    <text evidence="2">The sequence shown here is derived from an EMBL/GenBank/DDBJ whole genome shotgun (WGS) entry which is preliminary data.</text>
</comment>
<evidence type="ECO:0000313" key="3">
    <source>
        <dbReference type="Proteomes" id="UP000215335"/>
    </source>
</evidence>
<feature type="compositionally biased region" description="Acidic residues" evidence="1">
    <location>
        <begin position="1"/>
        <end position="16"/>
    </location>
</feature>
<evidence type="ECO:0000313" key="2">
    <source>
        <dbReference type="EMBL" id="OXU30963.1"/>
    </source>
</evidence>
<proteinExistence type="predicted"/>
<sequence length="161" mass="18466">MEEEQVVSDSNSDSDDDKFVSEGEAKKEEVLDASEFPCHGIPGSSVYVNGRCLIYRQPPMAPANMRVRYSLHEWTISYRHAVRGQFLIGTWESCYEEVWDLPEADEVCLLCNECRECTDRLRRLVGQEDLNLSTDSNFRDPRAPSARSKIEQLQMLIANRS</sequence>
<feature type="region of interest" description="Disordered" evidence="1">
    <location>
        <begin position="1"/>
        <end position="24"/>
    </location>
</feature>
<organism evidence="2 3">
    <name type="scientific">Trichomalopsis sarcophagae</name>
    <dbReference type="NCBI Taxonomy" id="543379"/>
    <lineage>
        <taxon>Eukaryota</taxon>
        <taxon>Metazoa</taxon>
        <taxon>Ecdysozoa</taxon>
        <taxon>Arthropoda</taxon>
        <taxon>Hexapoda</taxon>
        <taxon>Insecta</taxon>
        <taxon>Pterygota</taxon>
        <taxon>Neoptera</taxon>
        <taxon>Endopterygota</taxon>
        <taxon>Hymenoptera</taxon>
        <taxon>Apocrita</taxon>
        <taxon>Proctotrupomorpha</taxon>
        <taxon>Chalcidoidea</taxon>
        <taxon>Pteromalidae</taxon>
        <taxon>Pteromalinae</taxon>
        <taxon>Trichomalopsis</taxon>
    </lineage>
</organism>
<dbReference type="AlphaFoldDB" id="A0A232FK50"/>
<dbReference type="Proteomes" id="UP000215335">
    <property type="component" value="Unassembled WGS sequence"/>
</dbReference>
<keyword evidence="3" id="KW-1185">Reference proteome</keyword>
<accession>A0A232FK50</accession>
<gene>
    <name evidence="2" type="ORF">TSAR_001309</name>
</gene>